<feature type="compositionally biased region" description="Basic and acidic residues" evidence="1">
    <location>
        <begin position="149"/>
        <end position="160"/>
    </location>
</feature>
<name>A0A8S1C2G9_9INSE</name>
<feature type="compositionally biased region" description="Basic and acidic residues" evidence="1">
    <location>
        <begin position="103"/>
        <end position="140"/>
    </location>
</feature>
<feature type="compositionally biased region" description="Low complexity" evidence="1">
    <location>
        <begin position="315"/>
        <end position="331"/>
    </location>
</feature>
<evidence type="ECO:0000313" key="3">
    <source>
        <dbReference type="Proteomes" id="UP000494165"/>
    </source>
</evidence>
<gene>
    <name evidence="2" type="ORF">CLODIP_2_CD14860</name>
</gene>
<feature type="compositionally biased region" description="Basic and acidic residues" evidence="1">
    <location>
        <begin position="298"/>
        <end position="309"/>
    </location>
</feature>
<sequence length="473" mass="52964">MGIKFPWFRRQMRLGNVSQMTATMEANARKEPSARSTNVPTQGVFKRWDMDESGPPPEPPRVVVRKDRPAPPVPRTQSLPPSSRKADPRRSEPPPVVPQRTSSTKEDRRKEKLMRKAEEERMKELKKRELEQRRAEEKAMRKSQKVKKRASEPSRPKEAVEEVPPLPVSPVPDLPKSNEAPQLPPKQGPRRLLQTDLDAPSNRVHAPEPVIEAFNNDRLKAAGIYKTSSASEKENVRLRKTKEPPKKTVEPPKRVAEPLAREVESVERVAEVPPGNAFVVSGTEAKGKKKEKKKEKKKTKEASKSEPPSRRNPRAVLASSSSMESPPLYSVEMPPSPTYEAINEKELFKKMKSQNNRDSEPASVMSLEPPVATAIPKSPRPVAKIQSKPRLPAKKKAAAPRPVPVSPPRIYTPPATPPPEYGNEIFPRLDPHSLAFENDGILSFRLPDAPEPIEVHPSFLAFVHSDESDECDA</sequence>
<feature type="compositionally biased region" description="Pro residues" evidence="1">
    <location>
        <begin position="401"/>
        <end position="420"/>
    </location>
</feature>
<evidence type="ECO:0000256" key="1">
    <source>
        <dbReference type="SAM" id="MobiDB-lite"/>
    </source>
</evidence>
<evidence type="ECO:0000313" key="2">
    <source>
        <dbReference type="EMBL" id="CAB3363262.1"/>
    </source>
</evidence>
<feature type="region of interest" description="Disordered" evidence="1">
    <location>
        <begin position="23"/>
        <end position="210"/>
    </location>
</feature>
<keyword evidence="3" id="KW-1185">Reference proteome</keyword>
<feature type="compositionally biased region" description="Pro residues" evidence="1">
    <location>
        <begin position="164"/>
        <end position="173"/>
    </location>
</feature>
<reference evidence="2 3" key="1">
    <citation type="submission" date="2020-04" db="EMBL/GenBank/DDBJ databases">
        <authorList>
            <person name="Alioto T."/>
            <person name="Alioto T."/>
            <person name="Gomez Garrido J."/>
        </authorList>
    </citation>
    <scope>NUCLEOTIDE SEQUENCE [LARGE SCALE GENOMIC DNA]</scope>
</reference>
<protein>
    <submittedName>
        <fullName evidence="2">Uncharacterized protein</fullName>
    </submittedName>
</protein>
<dbReference type="EMBL" id="CADEPI010000011">
    <property type="protein sequence ID" value="CAB3363262.1"/>
    <property type="molecule type" value="Genomic_DNA"/>
</dbReference>
<comment type="caution">
    <text evidence="2">The sequence shown here is derived from an EMBL/GenBank/DDBJ whole genome shotgun (WGS) entry which is preliminary data.</text>
</comment>
<dbReference type="AlphaFoldDB" id="A0A8S1C2G9"/>
<feature type="compositionally biased region" description="Basic and acidic residues" evidence="1">
    <location>
        <begin position="342"/>
        <end position="360"/>
    </location>
</feature>
<dbReference type="OrthoDB" id="10684540at2759"/>
<proteinExistence type="predicted"/>
<feature type="compositionally biased region" description="Basic residues" evidence="1">
    <location>
        <begin position="287"/>
        <end position="297"/>
    </location>
</feature>
<feature type="compositionally biased region" description="Basic and acidic residues" evidence="1">
    <location>
        <begin position="231"/>
        <end position="270"/>
    </location>
</feature>
<dbReference type="Proteomes" id="UP000494165">
    <property type="component" value="Unassembled WGS sequence"/>
</dbReference>
<organism evidence="2 3">
    <name type="scientific">Cloeon dipterum</name>
    <dbReference type="NCBI Taxonomy" id="197152"/>
    <lineage>
        <taxon>Eukaryota</taxon>
        <taxon>Metazoa</taxon>
        <taxon>Ecdysozoa</taxon>
        <taxon>Arthropoda</taxon>
        <taxon>Hexapoda</taxon>
        <taxon>Insecta</taxon>
        <taxon>Pterygota</taxon>
        <taxon>Palaeoptera</taxon>
        <taxon>Ephemeroptera</taxon>
        <taxon>Pisciforma</taxon>
        <taxon>Baetidae</taxon>
        <taxon>Cloeon</taxon>
    </lineage>
</organism>
<accession>A0A8S1C2G9</accession>
<feature type="region of interest" description="Disordered" evidence="1">
    <location>
        <begin position="224"/>
        <end position="426"/>
    </location>
</feature>